<proteinExistence type="predicted"/>
<evidence type="ECO:0000313" key="3">
    <source>
        <dbReference type="Proteomes" id="UP001486565"/>
    </source>
</evidence>
<organism evidence="2 3">
    <name type="scientific">Defluviitalea saccharophila</name>
    <dbReference type="NCBI Taxonomy" id="879970"/>
    <lineage>
        <taxon>Bacteria</taxon>
        <taxon>Bacillati</taxon>
        <taxon>Bacillota</taxon>
        <taxon>Clostridia</taxon>
        <taxon>Lachnospirales</taxon>
        <taxon>Defluviitaleaceae</taxon>
        <taxon>Defluviitalea</taxon>
    </lineage>
</organism>
<name>A0ABZ2Y8C8_9FIRM</name>
<accession>A0ABZ2Y8C8</accession>
<dbReference type="NCBIfam" id="TIGR02852">
    <property type="entry name" value="spore_dpaB"/>
    <property type="match status" value="1"/>
</dbReference>
<dbReference type="InterPro" id="IPR036551">
    <property type="entry name" value="Flavin_trans-like"/>
</dbReference>
<gene>
    <name evidence="2" type="ORF">QBE51_01730</name>
</gene>
<evidence type="ECO:0000313" key="2">
    <source>
        <dbReference type="EMBL" id="WZL70276.1"/>
    </source>
</evidence>
<dbReference type="SUPFAM" id="SSF52507">
    <property type="entry name" value="Homo-oligomeric flavin-containing Cys decarboxylases, HFCD"/>
    <property type="match status" value="1"/>
</dbReference>
<dbReference type="NCBIfam" id="NF006161">
    <property type="entry name" value="PRK08305.1"/>
    <property type="match status" value="1"/>
</dbReference>
<evidence type="ECO:0000259" key="1">
    <source>
        <dbReference type="Pfam" id="PF02441"/>
    </source>
</evidence>
<dbReference type="RefSeq" id="WP_341877239.1">
    <property type="nucleotide sequence ID" value="NZ_CP121687.1"/>
</dbReference>
<dbReference type="Pfam" id="PF02441">
    <property type="entry name" value="Flavoprotein"/>
    <property type="match status" value="1"/>
</dbReference>
<feature type="domain" description="Flavoprotein" evidence="1">
    <location>
        <begin position="8"/>
        <end position="164"/>
    </location>
</feature>
<dbReference type="InterPro" id="IPR003382">
    <property type="entry name" value="Flavoprotein"/>
</dbReference>
<dbReference type="Proteomes" id="UP001486565">
    <property type="component" value="Chromosome"/>
</dbReference>
<dbReference type="PIRSF" id="PIRSF001390">
    <property type="entry name" value="Dipicolinate_synth_subunit_B"/>
    <property type="match status" value="1"/>
</dbReference>
<dbReference type="Gene3D" id="3.40.50.1950">
    <property type="entry name" value="Flavin prenyltransferase-like"/>
    <property type="match status" value="1"/>
</dbReference>
<dbReference type="InterPro" id="IPR014214">
    <property type="entry name" value="Dipicolinic_acid_synth_B"/>
</dbReference>
<keyword evidence="3" id="KW-1185">Reference proteome</keyword>
<reference evidence="2 3" key="1">
    <citation type="submission" date="2023-03" db="EMBL/GenBank/DDBJ databases">
        <title>Novel Species.</title>
        <authorList>
            <person name="Ma S."/>
        </authorList>
    </citation>
    <scope>NUCLEOTIDE SEQUENCE [LARGE SCALE GENOMIC DNA]</scope>
    <source>
        <strain evidence="2 3">LIND6LT2</strain>
    </source>
</reference>
<protein>
    <submittedName>
        <fullName evidence="2">Dipicolinate synthase subunit B</fullName>
    </submittedName>
</protein>
<sequence>MSSLKGVRVGFALCGSYCTYDTVLPEMQKLIDEGAEVFPIMSGNAYTTDTRFGKAQEHIDKIEKMTGKKIIKTIVEAEPLGPKNMIDILVIAPCTGNTVAKLANAITDTAVLMSAKTLLRNKKPVVIALATNDGLGMNMKNIGMLMNTKNIYFVPMGQDNYEKKPNSIVSDMSLILKTVQKALKGEQLQPVIIDLSK</sequence>
<dbReference type="EMBL" id="CP121687">
    <property type="protein sequence ID" value="WZL70276.1"/>
    <property type="molecule type" value="Genomic_DNA"/>
</dbReference>